<dbReference type="SUPFAM" id="SSF53756">
    <property type="entry name" value="UDP-Glycosyltransferase/glycogen phosphorylase"/>
    <property type="match status" value="1"/>
</dbReference>
<feature type="binding site" evidence="10">
    <location>
        <begin position="10"/>
        <end position="12"/>
    </location>
    <ligand>
        <name>UDP-N-acetyl-alpha-D-glucosamine</name>
        <dbReference type="ChEBI" id="CHEBI:57705"/>
    </ligand>
</feature>
<dbReference type="PANTHER" id="PTHR21015:SF22">
    <property type="entry name" value="GLYCOSYLTRANSFERASE"/>
    <property type="match status" value="1"/>
</dbReference>
<evidence type="ECO:0000256" key="10">
    <source>
        <dbReference type="HAMAP-Rule" id="MF_00033"/>
    </source>
</evidence>
<comment type="catalytic activity">
    <reaction evidence="10">
        <text>di-trans,octa-cis-undecaprenyl diphospho-N-acetyl-alpha-D-muramoyl-L-alanyl-D-glutamyl-meso-2,6-diaminopimeloyl-D-alanyl-D-alanine + UDP-N-acetyl-alpha-D-glucosamine = di-trans,octa-cis-undecaprenyl diphospho-[N-acetyl-alpha-D-glucosaminyl-(1-&gt;4)]-N-acetyl-alpha-D-muramoyl-L-alanyl-D-glutamyl-meso-2,6-diaminopimeloyl-D-alanyl-D-alanine + UDP + H(+)</text>
        <dbReference type="Rhea" id="RHEA:31227"/>
        <dbReference type="ChEBI" id="CHEBI:15378"/>
        <dbReference type="ChEBI" id="CHEBI:57705"/>
        <dbReference type="ChEBI" id="CHEBI:58223"/>
        <dbReference type="ChEBI" id="CHEBI:61387"/>
        <dbReference type="ChEBI" id="CHEBI:61388"/>
        <dbReference type="EC" id="2.4.1.227"/>
    </reaction>
</comment>
<evidence type="ECO:0000256" key="1">
    <source>
        <dbReference type="ARBA" id="ARBA00022475"/>
    </source>
</evidence>
<dbReference type="GO" id="GO:0051991">
    <property type="term" value="F:UDP-N-acetyl-D-glucosamine:N-acetylmuramoyl-L-alanyl-D-glutamyl-meso-2,6-diaminopimelyl-D-alanyl-D-alanine-diphosphoundecaprenol 4-beta-N-acetylglucosaminlytransferase activity"/>
    <property type="evidence" value="ECO:0007669"/>
    <property type="project" value="RHEA"/>
</dbReference>
<keyword evidence="3 10" id="KW-0328">Glycosyltransferase</keyword>
<dbReference type="Gene3D" id="3.40.50.2000">
    <property type="entry name" value="Glycogen Phosphorylase B"/>
    <property type="match status" value="2"/>
</dbReference>
<dbReference type="GO" id="GO:0005886">
    <property type="term" value="C:plasma membrane"/>
    <property type="evidence" value="ECO:0007669"/>
    <property type="project" value="UniProtKB-SubCell"/>
</dbReference>
<evidence type="ECO:0000256" key="8">
    <source>
        <dbReference type="ARBA" id="ARBA00023306"/>
    </source>
</evidence>
<feature type="domain" description="Glycosyl transferase family 28 C-terminal" evidence="12">
    <location>
        <begin position="192"/>
        <end position="361"/>
    </location>
</feature>
<keyword evidence="5 10" id="KW-0133">Cell shape</keyword>
<dbReference type="EC" id="2.4.1.227" evidence="10"/>
<accession>A0A1F6VQD3</accession>
<dbReference type="UniPathway" id="UPA00219"/>
<evidence type="ECO:0000256" key="6">
    <source>
        <dbReference type="ARBA" id="ARBA00022984"/>
    </source>
</evidence>
<dbReference type="CDD" id="cd03785">
    <property type="entry name" value="GT28_MurG"/>
    <property type="match status" value="1"/>
</dbReference>
<evidence type="ECO:0000259" key="12">
    <source>
        <dbReference type="Pfam" id="PF04101"/>
    </source>
</evidence>
<dbReference type="STRING" id="1801752.A3J61_00115"/>
<dbReference type="Proteomes" id="UP000179686">
    <property type="component" value="Unassembled WGS sequence"/>
</dbReference>
<dbReference type="GO" id="GO:0009252">
    <property type="term" value="P:peptidoglycan biosynthetic process"/>
    <property type="evidence" value="ECO:0007669"/>
    <property type="project" value="UniProtKB-UniRule"/>
</dbReference>
<evidence type="ECO:0000256" key="4">
    <source>
        <dbReference type="ARBA" id="ARBA00022679"/>
    </source>
</evidence>
<keyword evidence="6 10" id="KW-0573">Peptidoglycan synthesis</keyword>
<dbReference type="InterPro" id="IPR006009">
    <property type="entry name" value="GlcNAc_MurG"/>
</dbReference>
<dbReference type="GO" id="GO:0071555">
    <property type="term" value="P:cell wall organization"/>
    <property type="evidence" value="ECO:0007669"/>
    <property type="project" value="UniProtKB-KW"/>
</dbReference>
<keyword evidence="1 10" id="KW-1003">Cell membrane</keyword>
<evidence type="ECO:0000259" key="11">
    <source>
        <dbReference type="Pfam" id="PF03033"/>
    </source>
</evidence>
<name>A0A1F6VQD3_9BACT</name>
<comment type="function">
    <text evidence="10">Cell wall formation. Catalyzes the transfer of a GlcNAc subunit on undecaprenyl-pyrophosphoryl-MurNAc-pentapeptide (lipid intermediate I) to form undecaprenyl-pyrophosphoryl-MurNAc-(pentapeptide)GlcNAc (lipid intermediate II).</text>
</comment>
<dbReference type="GO" id="GO:0005975">
    <property type="term" value="P:carbohydrate metabolic process"/>
    <property type="evidence" value="ECO:0007669"/>
    <property type="project" value="InterPro"/>
</dbReference>
<dbReference type="Pfam" id="PF04101">
    <property type="entry name" value="Glyco_tran_28_C"/>
    <property type="match status" value="1"/>
</dbReference>
<reference evidence="13 14" key="1">
    <citation type="journal article" date="2016" name="Nat. Commun.">
        <title>Thousands of microbial genomes shed light on interconnected biogeochemical processes in an aquifer system.</title>
        <authorList>
            <person name="Anantharaman K."/>
            <person name="Brown C.T."/>
            <person name="Hug L.A."/>
            <person name="Sharon I."/>
            <person name="Castelle C.J."/>
            <person name="Probst A.J."/>
            <person name="Thomas B.C."/>
            <person name="Singh A."/>
            <person name="Wilkins M.J."/>
            <person name="Karaoz U."/>
            <person name="Brodie E.L."/>
            <person name="Williams K.H."/>
            <person name="Hubbard S.S."/>
            <person name="Banfield J.F."/>
        </authorList>
    </citation>
    <scope>NUCLEOTIDE SEQUENCE [LARGE SCALE GENOMIC DNA]</scope>
</reference>
<dbReference type="InterPro" id="IPR004276">
    <property type="entry name" value="GlycoTrans_28_N"/>
</dbReference>
<feature type="binding site" evidence="10">
    <location>
        <position position="199"/>
    </location>
    <ligand>
        <name>UDP-N-acetyl-alpha-D-glucosamine</name>
        <dbReference type="ChEBI" id="CHEBI:57705"/>
    </ligand>
</feature>
<comment type="subcellular location">
    <subcellularLocation>
        <location evidence="10">Cell membrane</location>
        <topology evidence="10">Peripheral membrane protein</topology>
        <orientation evidence="10">Cytoplasmic side</orientation>
    </subcellularLocation>
</comment>
<protein>
    <recommendedName>
        <fullName evidence="10">UDP-N-acetylglucosamine--N-acetylmuramyl-(pentapeptide) pyrophosphoryl-undecaprenol N-acetylglucosamine transferase</fullName>
        <ecNumber evidence="10">2.4.1.227</ecNumber>
    </recommendedName>
    <alternativeName>
        <fullName evidence="10">Undecaprenyl-PP-MurNAc-pentapeptide-UDPGlcNAc GlcNAc transferase</fullName>
    </alternativeName>
</protein>
<keyword evidence="8 10" id="KW-0131">Cell cycle</keyword>
<organism evidence="13 14">
    <name type="scientific">Candidatus Nomurabacteria bacterium RIFCSPHIGHO2_02_FULL_38_15</name>
    <dbReference type="NCBI Taxonomy" id="1801752"/>
    <lineage>
        <taxon>Bacteria</taxon>
        <taxon>Candidatus Nomuraibacteriota</taxon>
    </lineage>
</organism>
<proteinExistence type="inferred from homology"/>
<evidence type="ECO:0000313" key="13">
    <source>
        <dbReference type="EMBL" id="OGI71782.1"/>
    </source>
</evidence>
<comment type="pathway">
    <text evidence="10">Cell wall biogenesis; peptidoglycan biosynthesis.</text>
</comment>
<dbReference type="EMBL" id="MFUC01000023">
    <property type="protein sequence ID" value="OGI71782.1"/>
    <property type="molecule type" value="Genomic_DNA"/>
</dbReference>
<evidence type="ECO:0000256" key="2">
    <source>
        <dbReference type="ARBA" id="ARBA00022618"/>
    </source>
</evidence>
<keyword evidence="2 10" id="KW-0132">Cell division</keyword>
<dbReference type="GO" id="GO:0051301">
    <property type="term" value="P:cell division"/>
    <property type="evidence" value="ECO:0007669"/>
    <property type="project" value="UniProtKB-KW"/>
</dbReference>
<dbReference type="AlphaFoldDB" id="A0A1F6VQD3"/>
<keyword evidence="9 10" id="KW-0961">Cell wall biogenesis/degradation</keyword>
<dbReference type="GO" id="GO:0050511">
    <property type="term" value="F:undecaprenyldiphospho-muramoylpentapeptide beta-N-acetylglucosaminyltransferase activity"/>
    <property type="evidence" value="ECO:0007669"/>
    <property type="project" value="UniProtKB-UniRule"/>
</dbReference>
<sequence>MKILFTGGGTGGHFYPLIAVAQKVYDELERQSVYDAKLYFMSVDPYDKQALADLQIEFIQVPTGKMRIYFSLKNFLDLFKTAYGVFVALYKMYKIYPDVVFSKGCYASFPALFAARILRIPVVIHESDMAPGRVTKWSARFARRIAVSYPDLVEYFGADKTAWTGQPIREEIIHPIKEGAYEYLKLNTGIPIIYITGGSLGAQKINDCVLEALPDLVKKYQIIHQTGTVNFDEVKNRAESKLQDSPFRDHYKPFPFLGSLAIKMSAGVASVVVSRAGSTLFEIATWNLPSIVIPFNKSNGDHARKNAYAYSRAGACTVIEEANLGASELLFTIENILNNPQIYKDMVESAKKFARPDAAQTIATELVQIALSHEK</sequence>
<comment type="caution">
    <text evidence="13">The sequence shown here is derived from an EMBL/GenBank/DDBJ whole genome shotgun (WGS) entry which is preliminary data.</text>
</comment>
<comment type="caution">
    <text evidence="10">Lacks conserved residue(s) required for the propagation of feature annotation.</text>
</comment>
<evidence type="ECO:0000256" key="7">
    <source>
        <dbReference type="ARBA" id="ARBA00023136"/>
    </source>
</evidence>
<feature type="binding site" evidence="10">
    <location>
        <position position="169"/>
    </location>
    <ligand>
        <name>UDP-N-acetyl-alpha-D-glucosamine</name>
        <dbReference type="ChEBI" id="CHEBI:57705"/>
    </ligand>
</feature>
<dbReference type="Pfam" id="PF03033">
    <property type="entry name" value="Glyco_transf_28"/>
    <property type="match status" value="1"/>
</dbReference>
<evidence type="ECO:0000256" key="5">
    <source>
        <dbReference type="ARBA" id="ARBA00022960"/>
    </source>
</evidence>
<gene>
    <name evidence="10" type="primary">murG</name>
    <name evidence="13" type="ORF">A3J61_00115</name>
</gene>
<evidence type="ECO:0000256" key="3">
    <source>
        <dbReference type="ARBA" id="ARBA00022676"/>
    </source>
</evidence>
<comment type="similarity">
    <text evidence="10">Belongs to the glycosyltransferase 28 family. MurG subfamily.</text>
</comment>
<dbReference type="GO" id="GO:0008360">
    <property type="term" value="P:regulation of cell shape"/>
    <property type="evidence" value="ECO:0007669"/>
    <property type="project" value="UniProtKB-KW"/>
</dbReference>
<feature type="domain" description="Glycosyltransferase family 28 N-terminal" evidence="11">
    <location>
        <begin position="3"/>
        <end position="146"/>
    </location>
</feature>
<evidence type="ECO:0000313" key="14">
    <source>
        <dbReference type="Proteomes" id="UP000179686"/>
    </source>
</evidence>
<evidence type="ECO:0000256" key="9">
    <source>
        <dbReference type="ARBA" id="ARBA00023316"/>
    </source>
</evidence>
<keyword evidence="7 10" id="KW-0472">Membrane</keyword>
<dbReference type="InterPro" id="IPR007235">
    <property type="entry name" value="Glyco_trans_28_C"/>
</dbReference>
<dbReference type="PANTHER" id="PTHR21015">
    <property type="entry name" value="UDP-N-ACETYLGLUCOSAMINE--N-ACETYLMURAMYL-(PENTAPEPTIDE) PYROPHOSPHORYL-UNDECAPRENOL N-ACETYLGLUCOSAMINE TRANSFERASE 1"/>
    <property type="match status" value="1"/>
</dbReference>
<keyword evidence="4 10" id="KW-0808">Transferase</keyword>
<dbReference type="HAMAP" id="MF_00033">
    <property type="entry name" value="MurG"/>
    <property type="match status" value="1"/>
</dbReference>